<keyword evidence="4" id="KW-1185">Reference proteome</keyword>
<reference evidence="3 4" key="1">
    <citation type="journal article" date="2019" name="Int. J. Syst. Evol. Microbiol.">
        <title>The Global Catalogue of Microorganisms (GCM) 10K type strain sequencing project: providing services to taxonomists for standard genome sequencing and annotation.</title>
        <authorList>
            <consortium name="The Broad Institute Genomics Platform"/>
            <consortium name="The Broad Institute Genome Sequencing Center for Infectious Disease"/>
            <person name="Wu L."/>
            <person name="Ma J."/>
        </authorList>
    </citation>
    <scope>NUCLEOTIDE SEQUENCE [LARGE SCALE GENOMIC DNA]</scope>
    <source>
        <strain evidence="3 4">JCM 15115</strain>
    </source>
</reference>
<evidence type="ECO:0000313" key="4">
    <source>
        <dbReference type="Proteomes" id="UP001424441"/>
    </source>
</evidence>
<gene>
    <name evidence="3" type="ORF">GCM10008943_12590</name>
</gene>
<protein>
    <submittedName>
        <fullName evidence="3">SDR family oxidoreductase</fullName>
    </submittedName>
</protein>
<proteinExistence type="predicted"/>
<evidence type="ECO:0000259" key="2">
    <source>
        <dbReference type="Pfam" id="PF01370"/>
    </source>
</evidence>
<dbReference type="Proteomes" id="UP001424441">
    <property type="component" value="Unassembled WGS sequence"/>
</dbReference>
<keyword evidence="1" id="KW-0520">NAD</keyword>
<dbReference type="InterPro" id="IPR001509">
    <property type="entry name" value="Epimerase_deHydtase"/>
</dbReference>
<dbReference type="InterPro" id="IPR036291">
    <property type="entry name" value="NAD(P)-bd_dom_sf"/>
</dbReference>
<accession>A0ABN1FVV1</accession>
<evidence type="ECO:0000313" key="3">
    <source>
        <dbReference type="EMBL" id="GAA0598872.1"/>
    </source>
</evidence>
<feature type="domain" description="NAD-dependent epimerase/dehydratase" evidence="2">
    <location>
        <begin position="95"/>
        <end position="210"/>
    </location>
</feature>
<dbReference type="CDD" id="cd05266">
    <property type="entry name" value="SDR_a4"/>
    <property type="match status" value="1"/>
</dbReference>
<evidence type="ECO:0000256" key="1">
    <source>
        <dbReference type="ARBA" id="ARBA00023027"/>
    </source>
</evidence>
<dbReference type="PANTHER" id="PTHR43574">
    <property type="entry name" value="EPIMERASE-RELATED"/>
    <property type="match status" value="1"/>
</dbReference>
<dbReference type="SUPFAM" id="SSF51735">
    <property type="entry name" value="NAD(P)-binding Rossmann-fold domains"/>
    <property type="match status" value="1"/>
</dbReference>
<comment type="caution">
    <text evidence="3">The sequence shown here is derived from an EMBL/GenBank/DDBJ whole genome shotgun (WGS) entry which is preliminary data.</text>
</comment>
<organism evidence="3 4">
    <name type="scientific">Paenochrobactrum glaciei</name>
    <dbReference type="NCBI Taxonomy" id="486407"/>
    <lineage>
        <taxon>Bacteria</taxon>
        <taxon>Pseudomonadati</taxon>
        <taxon>Pseudomonadota</taxon>
        <taxon>Alphaproteobacteria</taxon>
        <taxon>Hyphomicrobiales</taxon>
        <taxon>Brucellaceae</taxon>
        <taxon>Paenochrobactrum</taxon>
    </lineage>
</organism>
<name>A0ABN1FVV1_9HYPH</name>
<dbReference type="RefSeq" id="WP_343803289.1">
    <property type="nucleotide sequence ID" value="NZ_BAAADE010000002.1"/>
</dbReference>
<dbReference type="EMBL" id="BAAADE010000002">
    <property type="protein sequence ID" value="GAA0598872.1"/>
    <property type="molecule type" value="Genomic_DNA"/>
</dbReference>
<dbReference type="Gene3D" id="3.40.50.720">
    <property type="entry name" value="NAD(P)-binding Rossmann-like Domain"/>
    <property type="match status" value="1"/>
</dbReference>
<dbReference type="Pfam" id="PF01370">
    <property type="entry name" value="Epimerase"/>
    <property type="match status" value="1"/>
</dbReference>
<sequence>MRIFLIGAGYSAQYFAKKMQPHAQAIYGTTRSQEKFDDLKHCGIEPLLFAPDALDPHFAEHLKNATHIVISAAPSKEGDPAIKHVKQALATPDNNIEWIGYLSTVGVYGDHQGALIDETASCNPSAQRSTERIEAEKQWLALGDEQQIPVAILRLSGIYGPNRNAFVNLERGTARRIIKKDQIFNRIHVEDIAGALKHLSTQKIAGIFNITDNEPAPPQDVVTFAATLMGVTPPEEIAFETAEMTPMARSFYGENKRVSNKKITETGYQFIYPDYRTAFTAMWEQSNWRSHQNS</sequence>